<organism evidence="1 2">
    <name type="scientific">Coprinellus micaceus</name>
    <name type="common">Glistening ink-cap mushroom</name>
    <name type="synonym">Coprinus micaceus</name>
    <dbReference type="NCBI Taxonomy" id="71717"/>
    <lineage>
        <taxon>Eukaryota</taxon>
        <taxon>Fungi</taxon>
        <taxon>Dikarya</taxon>
        <taxon>Basidiomycota</taxon>
        <taxon>Agaricomycotina</taxon>
        <taxon>Agaricomycetes</taxon>
        <taxon>Agaricomycetidae</taxon>
        <taxon>Agaricales</taxon>
        <taxon>Agaricineae</taxon>
        <taxon>Psathyrellaceae</taxon>
        <taxon>Coprinellus</taxon>
    </lineage>
</organism>
<comment type="caution">
    <text evidence="1">The sequence shown here is derived from an EMBL/GenBank/DDBJ whole genome shotgun (WGS) entry which is preliminary data.</text>
</comment>
<gene>
    <name evidence="1" type="ORF">FA13DRAFT_1582062</name>
</gene>
<dbReference type="STRING" id="71717.A0A4Y7SSV9"/>
<reference evidence="1 2" key="1">
    <citation type="journal article" date="2019" name="Nat. Ecol. Evol.">
        <title>Megaphylogeny resolves global patterns of mushroom evolution.</title>
        <authorList>
            <person name="Varga T."/>
            <person name="Krizsan K."/>
            <person name="Foldi C."/>
            <person name="Dima B."/>
            <person name="Sanchez-Garcia M."/>
            <person name="Sanchez-Ramirez S."/>
            <person name="Szollosi G.J."/>
            <person name="Szarkandi J.G."/>
            <person name="Papp V."/>
            <person name="Albert L."/>
            <person name="Andreopoulos W."/>
            <person name="Angelini C."/>
            <person name="Antonin V."/>
            <person name="Barry K.W."/>
            <person name="Bougher N.L."/>
            <person name="Buchanan P."/>
            <person name="Buyck B."/>
            <person name="Bense V."/>
            <person name="Catcheside P."/>
            <person name="Chovatia M."/>
            <person name="Cooper J."/>
            <person name="Damon W."/>
            <person name="Desjardin D."/>
            <person name="Finy P."/>
            <person name="Geml J."/>
            <person name="Haridas S."/>
            <person name="Hughes K."/>
            <person name="Justo A."/>
            <person name="Karasinski D."/>
            <person name="Kautmanova I."/>
            <person name="Kiss B."/>
            <person name="Kocsube S."/>
            <person name="Kotiranta H."/>
            <person name="LaButti K.M."/>
            <person name="Lechner B.E."/>
            <person name="Liimatainen K."/>
            <person name="Lipzen A."/>
            <person name="Lukacs Z."/>
            <person name="Mihaltcheva S."/>
            <person name="Morgado L.N."/>
            <person name="Niskanen T."/>
            <person name="Noordeloos M.E."/>
            <person name="Ohm R.A."/>
            <person name="Ortiz-Santana B."/>
            <person name="Ovrebo C."/>
            <person name="Racz N."/>
            <person name="Riley R."/>
            <person name="Savchenko A."/>
            <person name="Shiryaev A."/>
            <person name="Soop K."/>
            <person name="Spirin V."/>
            <person name="Szebenyi C."/>
            <person name="Tomsovsky M."/>
            <person name="Tulloss R.E."/>
            <person name="Uehling J."/>
            <person name="Grigoriev I.V."/>
            <person name="Vagvolgyi C."/>
            <person name="Papp T."/>
            <person name="Martin F.M."/>
            <person name="Miettinen O."/>
            <person name="Hibbett D.S."/>
            <person name="Nagy L.G."/>
        </authorList>
    </citation>
    <scope>NUCLEOTIDE SEQUENCE [LARGE SCALE GENOMIC DNA]</scope>
    <source>
        <strain evidence="1 2">FP101781</strain>
    </source>
</reference>
<evidence type="ECO:0000313" key="1">
    <source>
        <dbReference type="EMBL" id="TEB24950.1"/>
    </source>
</evidence>
<dbReference type="OrthoDB" id="2355984at2759"/>
<dbReference type="AlphaFoldDB" id="A0A4Y7SSV9"/>
<name>A0A4Y7SSV9_COPMI</name>
<protein>
    <recommendedName>
        <fullName evidence="3">C3H1-type domain-containing protein</fullName>
    </recommendedName>
</protein>
<accession>A0A4Y7SSV9</accession>
<dbReference type="EMBL" id="QPFP01000061">
    <property type="protein sequence ID" value="TEB24950.1"/>
    <property type="molecule type" value="Genomic_DNA"/>
</dbReference>
<evidence type="ECO:0008006" key="3">
    <source>
        <dbReference type="Google" id="ProtNLM"/>
    </source>
</evidence>
<feature type="non-terminal residue" evidence="1">
    <location>
        <position position="250"/>
    </location>
</feature>
<evidence type="ECO:0000313" key="2">
    <source>
        <dbReference type="Proteomes" id="UP000298030"/>
    </source>
</evidence>
<proteinExistence type="predicted"/>
<feature type="non-terminal residue" evidence="1">
    <location>
        <position position="1"/>
    </location>
</feature>
<keyword evidence="2" id="KW-1185">Reference proteome</keyword>
<dbReference type="Proteomes" id="UP000298030">
    <property type="component" value="Unassembled WGS sequence"/>
</dbReference>
<sequence>KLERGELPWTKADNDFLSSSINLPPECNRNQRVLCTLSKDYTLALNDLPPPGFPSPEWNNIIRGHPVNLDVVLSSLHHVHPAKENIARLGDHDISFPQVESAKRVQMAANWAAAWHLTARAYTFIFKWREQEIREYGDYVEWMFASRVAGAAPRIILLDKAIRNFVAGGQTVLLNNFAHFSHINDAILLPKGVENHRADREQCGTSKGKRAFSACDKFNHQSGCSAADGKCRYPHVCKSCGKGGHGQTTC</sequence>